<dbReference type="EMBL" id="CACSLK010012206">
    <property type="protein sequence ID" value="CAA0814736.1"/>
    <property type="molecule type" value="Genomic_DNA"/>
</dbReference>
<keyword evidence="5 7" id="KW-0175">Coiled coil</keyword>
<dbReference type="PANTHER" id="PTHR21736">
    <property type="entry name" value="VERNALIZATION-INSENSITIVE PROTEIN 3"/>
    <property type="match status" value="1"/>
</dbReference>
<dbReference type="InterPro" id="IPR047578">
    <property type="entry name" value="OBE1-like_PHD"/>
</dbReference>
<dbReference type="PRINTS" id="PR01544">
    <property type="entry name" value="ARATH130DUF"/>
</dbReference>
<feature type="region of interest" description="Disordered" evidence="8">
    <location>
        <begin position="102"/>
        <end position="129"/>
    </location>
</feature>
<protein>
    <submittedName>
        <fullName evidence="11">Protein OBERON 3</fullName>
    </submittedName>
</protein>
<dbReference type="GO" id="GO:0005634">
    <property type="term" value="C:nucleus"/>
    <property type="evidence" value="ECO:0007669"/>
    <property type="project" value="UniProtKB-SubCell"/>
</dbReference>
<evidence type="ECO:0000256" key="4">
    <source>
        <dbReference type="ARBA" id="ARBA00022833"/>
    </source>
</evidence>
<evidence type="ECO:0000256" key="2">
    <source>
        <dbReference type="ARBA" id="ARBA00022723"/>
    </source>
</evidence>
<keyword evidence="2" id="KW-0479">Metal-binding</keyword>
<dbReference type="AlphaFoldDB" id="A0A9N7R6N3"/>
<evidence type="ECO:0000256" key="8">
    <source>
        <dbReference type="SAM" id="MobiDB-lite"/>
    </source>
</evidence>
<dbReference type="OrthoDB" id="1905265at2759"/>
<feature type="domain" description="Oberon-like PHD finger" evidence="9">
    <location>
        <begin position="454"/>
        <end position="580"/>
    </location>
</feature>
<evidence type="ECO:0000313" key="12">
    <source>
        <dbReference type="Proteomes" id="UP001153555"/>
    </source>
</evidence>
<sequence length="808" mass="90394">MVIERECPGELSGEKNSESPHGKIEFQERGIDFLGENSPSKLKAIGGFDEVADLHHKRAGNFSSHQELTLSYLCENSKLGLPEKDVSGQVLLSSLDKIAGKHKGKEIAVSEDPRQGQDNNNNNNNNPWVERDFLQLNDSRGNSSKREAEDVVAEIEKKPKVESLNLSLALPDVSLSLAGSNRVPNVDLPSRLRPSRSVQSLGPSYNNRTTTYSNDFTAASLSYSYSHQFSHNPSCSLTRNSTENCDYSGSHQIWNCGEGTNGSVHSRFRPVGDGSVALSNHGGGLGMGISNFNGFKDSNNNNRMTSSDDISFLPSELPARPRADAQSGDLRYREEADLAKARRPTRPERILREIILESVSVMAQIMQELTDETLDSVKLYLKKVIEDPEMRDELAGLQRRLERRSDLTSETLSKCQRSQLEILVAIKMGLAGFLNGRAHIPVPELVEIFLLERCRNLSCRRLLPVDDCDCKICSAKKGFCSECMCPVCLNFDCASNTCSWVGCDACSHWCHAACGLERNLIKPSPCLKKGSFVGGTEMQFHCLGCGHASEMFGFVKEVFLSCARDWSFENLIKELECVRKIFGGSEDRKGKELHVKADEMLGQLRNKMMSPQEVCSSIFQFFSSSDSYSDIGSAKDLTGQPSFVKDTCSSLLPLSSSNNPLSPKPSFYNTTNGLQPSFENKKVIEDEWSVKPPTTKRDVHGGLDSLESLVRIKEAEARMFRSRAEEARAEIESYKRMVRLNAEKLEQEYGEKLAGLRLQETEERRRKKMEELKVLENLHCDYYKMKMRMQSEISGLLKRMEATKQQLV</sequence>
<evidence type="ECO:0000259" key="9">
    <source>
        <dbReference type="Pfam" id="PF07227"/>
    </source>
</evidence>
<dbReference type="InterPro" id="IPR032535">
    <property type="entry name" value="Oberon_CC"/>
</dbReference>
<name>A0A9N7R6N3_STRHE</name>
<keyword evidence="4" id="KW-0862">Zinc</keyword>
<evidence type="ECO:0000259" key="10">
    <source>
        <dbReference type="Pfam" id="PF16312"/>
    </source>
</evidence>
<dbReference type="Pfam" id="PF07227">
    <property type="entry name" value="PHD_Oberon"/>
    <property type="match status" value="1"/>
</dbReference>
<evidence type="ECO:0000313" key="11">
    <source>
        <dbReference type="EMBL" id="CAA0814736.1"/>
    </source>
</evidence>
<feature type="domain" description="Oberon coiled-coil region" evidence="10">
    <location>
        <begin position="700"/>
        <end position="797"/>
    </location>
</feature>
<dbReference type="GO" id="GO:0010468">
    <property type="term" value="P:regulation of gene expression"/>
    <property type="evidence" value="ECO:0007669"/>
    <property type="project" value="TreeGrafter"/>
</dbReference>
<dbReference type="PANTHER" id="PTHR21736:SF38">
    <property type="entry name" value="PROTEIN OBERON 3"/>
    <property type="match status" value="1"/>
</dbReference>
<proteinExistence type="predicted"/>
<dbReference type="GO" id="GO:0010071">
    <property type="term" value="P:root meristem specification"/>
    <property type="evidence" value="ECO:0007669"/>
    <property type="project" value="TreeGrafter"/>
</dbReference>
<comment type="caution">
    <text evidence="11">The sequence shown here is derived from an EMBL/GenBank/DDBJ whole genome shotgun (WGS) entry which is preliminary data.</text>
</comment>
<keyword evidence="6" id="KW-0539">Nucleus</keyword>
<reference evidence="11" key="1">
    <citation type="submission" date="2019-12" db="EMBL/GenBank/DDBJ databases">
        <authorList>
            <person name="Scholes J."/>
        </authorList>
    </citation>
    <scope>NUCLEOTIDE SEQUENCE</scope>
</reference>
<comment type="subcellular location">
    <subcellularLocation>
        <location evidence="1">Nucleus</location>
    </subcellularLocation>
</comment>
<feature type="region of interest" description="Disordered" evidence="8">
    <location>
        <begin position="1"/>
        <end position="22"/>
    </location>
</feature>
<dbReference type="CDD" id="cd15612">
    <property type="entry name" value="PHD_OBE1_like"/>
    <property type="match status" value="1"/>
</dbReference>
<dbReference type="Pfam" id="PF16312">
    <property type="entry name" value="Oberon_cc"/>
    <property type="match status" value="1"/>
</dbReference>
<evidence type="ECO:0000256" key="3">
    <source>
        <dbReference type="ARBA" id="ARBA00022771"/>
    </source>
</evidence>
<evidence type="ECO:0000256" key="1">
    <source>
        <dbReference type="ARBA" id="ARBA00004123"/>
    </source>
</evidence>
<dbReference type="GO" id="GO:0008270">
    <property type="term" value="F:zinc ion binding"/>
    <property type="evidence" value="ECO:0007669"/>
    <property type="project" value="UniProtKB-KW"/>
</dbReference>
<evidence type="ECO:0000256" key="5">
    <source>
        <dbReference type="ARBA" id="ARBA00023054"/>
    </source>
</evidence>
<feature type="compositionally biased region" description="Basic and acidic residues" evidence="8">
    <location>
        <begin position="105"/>
        <end position="115"/>
    </location>
</feature>
<gene>
    <name evidence="11" type="ORF">SHERM_15003</name>
</gene>
<feature type="coiled-coil region" evidence="7">
    <location>
        <begin position="710"/>
        <end position="806"/>
    </location>
</feature>
<dbReference type="InterPro" id="IPR032881">
    <property type="entry name" value="Oberon-like_PHD"/>
</dbReference>
<keyword evidence="3" id="KW-0863">Zinc-finger</keyword>
<keyword evidence="12" id="KW-1185">Reference proteome</keyword>
<accession>A0A9N7R6N3</accession>
<dbReference type="InterPro" id="IPR004082">
    <property type="entry name" value="OBERON"/>
</dbReference>
<dbReference type="GO" id="GO:0010078">
    <property type="term" value="P:maintenance of root meristem identity"/>
    <property type="evidence" value="ECO:0007669"/>
    <property type="project" value="TreeGrafter"/>
</dbReference>
<evidence type="ECO:0000256" key="6">
    <source>
        <dbReference type="ARBA" id="ARBA00023242"/>
    </source>
</evidence>
<dbReference type="GO" id="GO:0010492">
    <property type="term" value="P:maintenance of shoot apical meristem identity"/>
    <property type="evidence" value="ECO:0007669"/>
    <property type="project" value="TreeGrafter"/>
</dbReference>
<organism evidence="11 12">
    <name type="scientific">Striga hermonthica</name>
    <name type="common">Purple witchweed</name>
    <name type="synonym">Buchnera hermonthica</name>
    <dbReference type="NCBI Taxonomy" id="68872"/>
    <lineage>
        <taxon>Eukaryota</taxon>
        <taxon>Viridiplantae</taxon>
        <taxon>Streptophyta</taxon>
        <taxon>Embryophyta</taxon>
        <taxon>Tracheophyta</taxon>
        <taxon>Spermatophyta</taxon>
        <taxon>Magnoliopsida</taxon>
        <taxon>eudicotyledons</taxon>
        <taxon>Gunneridae</taxon>
        <taxon>Pentapetalae</taxon>
        <taxon>asterids</taxon>
        <taxon>lamiids</taxon>
        <taxon>Lamiales</taxon>
        <taxon>Orobanchaceae</taxon>
        <taxon>Buchnereae</taxon>
        <taxon>Striga</taxon>
    </lineage>
</organism>
<dbReference type="Proteomes" id="UP001153555">
    <property type="component" value="Unassembled WGS sequence"/>
</dbReference>
<evidence type="ECO:0000256" key="7">
    <source>
        <dbReference type="SAM" id="Coils"/>
    </source>
</evidence>